<dbReference type="Gene3D" id="1.25.40.20">
    <property type="entry name" value="Ankyrin repeat-containing domain"/>
    <property type="match status" value="2"/>
</dbReference>
<evidence type="ECO:0000256" key="1">
    <source>
        <dbReference type="ARBA" id="ARBA00022737"/>
    </source>
</evidence>
<accession>A0A1Y1Y3G3</accession>
<dbReference type="AlphaFoldDB" id="A0A1Y1Y3G3"/>
<organism evidence="3 4">
    <name type="scientific">Clohesyomyces aquaticus</name>
    <dbReference type="NCBI Taxonomy" id="1231657"/>
    <lineage>
        <taxon>Eukaryota</taxon>
        <taxon>Fungi</taxon>
        <taxon>Dikarya</taxon>
        <taxon>Ascomycota</taxon>
        <taxon>Pezizomycotina</taxon>
        <taxon>Dothideomycetes</taxon>
        <taxon>Pleosporomycetidae</taxon>
        <taxon>Pleosporales</taxon>
        <taxon>Lindgomycetaceae</taxon>
        <taxon>Clohesyomyces</taxon>
    </lineage>
</organism>
<gene>
    <name evidence="3" type="ORF">BCR34DRAFT_608783</name>
</gene>
<keyword evidence="1" id="KW-0677">Repeat</keyword>
<proteinExistence type="predicted"/>
<dbReference type="InterPro" id="IPR002110">
    <property type="entry name" value="Ankyrin_rpt"/>
</dbReference>
<dbReference type="InterPro" id="IPR036770">
    <property type="entry name" value="Ankyrin_rpt-contain_sf"/>
</dbReference>
<dbReference type="SUPFAM" id="SSF48403">
    <property type="entry name" value="Ankyrin repeat"/>
    <property type="match status" value="1"/>
</dbReference>
<name>A0A1Y1Y3G3_9PLEO</name>
<dbReference type="Pfam" id="PF13637">
    <property type="entry name" value="Ank_4"/>
    <property type="match status" value="1"/>
</dbReference>
<evidence type="ECO:0000313" key="3">
    <source>
        <dbReference type="EMBL" id="ORX92547.1"/>
    </source>
</evidence>
<keyword evidence="4" id="KW-1185">Reference proteome</keyword>
<evidence type="ECO:0000256" key="2">
    <source>
        <dbReference type="ARBA" id="ARBA00023043"/>
    </source>
</evidence>
<protein>
    <submittedName>
        <fullName evidence="3">Uncharacterized protein</fullName>
    </submittedName>
</protein>
<sequence>MLDYHADAGHVEMVEYLLKLGAPVDEISSEDFEKRTVISACKRGHHPVVGLLLANGAVTSRTIEISAQQGDMALVKTVLEHGTEMTGGLEKASMTGCRDIVELLLDNGADPSEVSSDFFVSVIERENEPCQTYSALL</sequence>
<comment type="caution">
    <text evidence="3">The sequence shown here is derived from an EMBL/GenBank/DDBJ whole genome shotgun (WGS) entry which is preliminary data.</text>
</comment>
<reference evidence="3 4" key="1">
    <citation type="submission" date="2016-07" db="EMBL/GenBank/DDBJ databases">
        <title>Pervasive Adenine N6-methylation of Active Genes in Fungi.</title>
        <authorList>
            <consortium name="DOE Joint Genome Institute"/>
            <person name="Mondo S.J."/>
            <person name="Dannebaum R.O."/>
            <person name="Kuo R.C."/>
            <person name="Labutti K."/>
            <person name="Haridas S."/>
            <person name="Kuo A."/>
            <person name="Salamov A."/>
            <person name="Ahrendt S.R."/>
            <person name="Lipzen A."/>
            <person name="Sullivan W."/>
            <person name="Andreopoulos W.B."/>
            <person name="Clum A."/>
            <person name="Lindquist E."/>
            <person name="Daum C."/>
            <person name="Ramamoorthy G.K."/>
            <person name="Gryganskyi A."/>
            <person name="Culley D."/>
            <person name="Magnuson J.K."/>
            <person name="James T.Y."/>
            <person name="O'Malley M.A."/>
            <person name="Stajich J.E."/>
            <person name="Spatafora J.W."/>
            <person name="Visel A."/>
            <person name="Grigoriev I.V."/>
        </authorList>
    </citation>
    <scope>NUCLEOTIDE SEQUENCE [LARGE SCALE GENOMIC DNA]</scope>
    <source>
        <strain evidence="3 4">CBS 115471</strain>
    </source>
</reference>
<keyword evidence="2" id="KW-0040">ANK repeat</keyword>
<dbReference type="STRING" id="1231657.A0A1Y1Y3G3"/>
<dbReference type="Pfam" id="PF00023">
    <property type="entry name" value="Ank"/>
    <property type="match status" value="1"/>
</dbReference>
<dbReference type="OrthoDB" id="4772757at2759"/>
<dbReference type="PANTHER" id="PTHR24173:SF74">
    <property type="entry name" value="ANKYRIN REPEAT DOMAIN-CONTAINING PROTEIN 16"/>
    <property type="match status" value="1"/>
</dbReference>
<dbReference type="PANTHER" id="PTHR24173">
    <property type="entry name" value="ANKYRIN REPEAT CONTAINING"/>
    <property type="match status" value="1"/>
</dbReference>
<dbReference type="EMBL" id="MCFA01000384">
    <property type="protein sequence ID" value="ORX92547.1"/>
    <property type="molecule type" value="Genomic_DNA"/>
</dbReference>
<dbReference type="Proteomes" id="UP000193144">
    <property type="component" value="Unassembled WGS sequence"/>
</dbReference>
<evidence type="ECO:0000313" key="4">
    <source>
        <dbReference type="Proteomes" id="UP000193144"/>
    </source>
</evidence>